<dbReference type="EMBL" id="BCTA01000030">
    <property type="protein sequence ID" value="GAT09428.1"/>
    <property type="molecule type" value="Genomic_DNA"/>
</dbReference>
<sequence length="341" mass="38364">MTAHQHAEAPEFLPETPKTYRDSPPIVWLARLGALFVVFQLYVYGRWIFSDEFAPAPTGPDPIPTSSIAWIRFWEIGCMIGGVIFLIWMIRKTRRDKQLPPVGIFVVAWLLAAWQDPGVNAVRPVFGYNAGFFNMGTWGEFIPGWVHKGAENPQPIIYFLASYILLTPLAIMGIDQVIARMRKVYPRINTAGVLAAMLVLFIVLDIVLEQYFHRIGLWTYLRVDDTWSIFGGTMYQFPLYEGIVFGGLVSVSSIAIYCLRDRNGRMISDIGIDQLKNRRTVTAVRILALAAVFNLIMLVFNLGFNLVNQHAEVQPPATEVPSYIHHGMCGVGPNPPCPPRP</sequence>
<keyword evidence="4" id="KW-1185">Reference proteome</keyword>
<feature type="transmembrane region" description="Helical" evidence="1">
    <location>
        <begin position="280"/>
        <end position="300"/>
    </location>
</feature>
<evidence type="ECO:0000313" key="3">
    <source>
        <dbReference type="EMBL" id="MCV7026560.1"/>
    </source>
</evidence>
<reference evidence="2 4" key="1">
    <citation type="journal article" date="2016" name="Genome Announc.">
        <title>Draft Genome Sequences of Five Rapidly Growing Mycobacterium Species, M. thermoresistibile, M. fortuitum subsp. acetamidolyticum, M. canariasense, M. brisbanense, and M. novocastrense.</title>
        <authorList>
            <person name="Katahira K."/>
            <person name="Ogura Y."/>
            <person name="Gotoh Y."/>
            <person name="Hayashi T."/>
        </authorList>
    </citation>
    <scope>NUCLEOTIDE SEQUENCE [LARGE SCALE GENOMIC DNA]</scope>
    <source>
        <strain evidence="2 4">JCM18114</strain>
    </source>
</reference>
<keyword evidence="1" id="KW-1133">Transmembrane helix</keyword>
<evidence type="ECO:0000313" key="4">
    <source>
        <dbReference type="Proteomes" id="UP000069773"/>
    </source>
</evidence>
<evidence type="ECO:0000313" key="5">
    <source>
        <dbReference type="Proteomes" id="UP001207528"/>
    </source>
</evidence>
<feature type="transmembrane region" description="Helical" evidence="1">
    <location>
        <begin position="156"/>
        <end position="179"/>
    </location>
</feature>
<comment type="caution">
    <text evidence="3">The sequence shown here is derived from an EMBL/GenBank/DDBJ whole genome shotgun (WGS) entry which is preliminary data.</text>
</comment>
<gene>
    <name evidence="3" type="ORF">H7I77_24925</name>
    <name evidence="2" type="ORF">RMCN_2561</name>
</gene>
<reference evidence="3" key="3">
    <citation type="journal article" date="2022" name="BMC Genomics">
        <title>Comparative genome analysis of mycobacteria focusing on tRNA and non-coding RNA.</title>
        <authorList>
            <person name="Behra P.R.K."/>
            <person name="Pettersson B.M.F."/>
            <person name="Ramesh M."/>
            <person name="Das S."/>
            <person name="Dasgupta S."/>
            <person name="Kirsebom L.A."/>
        </authorList>
    </citation>
    <scope>NUCLEOTIDE SEQUENCE</scope>
    <source>
        <strain evidence="3">DSM 44203</strain>
    </source>
</reference>
<dbReference type="Pfam" id="PF17198">
    <property type="entry name" value="AveC_like"/>
    <property type="match status" value="1"/>
</dbReference>
<feature type="transmembrane region" description="Helical" evidence="1">
    <location>
        <begin position="69"/>
        <end position="90"/>
    </location>
</feature>
<proteinExistence type="predicted"/>
<evidence type="ECO:0000313" key="2">
    <source>
        <dbReference type="EMBL" id="GAT09428.1"/>
    </source>
</evidence>
<dbReference type="RefSeq" id="WP_082680865.1">
    <property type="nucleotide sequence ID" value="NZ_BCTA01000030.1"/>
</dbReference>
<dbReference type="InterPro" id="IPR033459">
    <property type="entry name" value="AveC-like"/>
</dbReference>
<dbReference type="Proteomes" id="UP000069773">
    <property type="component" value="Unassembled WGS sequence"/>
</dbReference>
<reference evidence="3" key="2">
    <citation type="submission" date="2020-07" db="EMBL/GenBank/DDBJ databases">
        <authorList>
            <person name="Pettersson B.M.F."/>
            <person name="Behra P.R.K."/>
            <person name="Ramesh M."/>
            <person name="Das S."/>
            <person name="Dasgupta S."/>
            <person name="Kirsebom L.A."/>
        </authorList>
    </citation>
    <scope>NUCLEOTIDE SEQUENCE</scope>
    <source>
        <strain evidence="3">DSM 44203</strain>
    </source>
</reference>
<keyword evidence="1" id="KW-0812">Transmembrane</keyword>
<keyword evidence="1" id="KW-0472">Membrane</keyword>
<dbReference type="EMBL" id="JACKTI010000067">
    <property type="protein sequence ID" value="MCV7026560.1"/>
    <property type="molecule type" value="Genomic_DNA"/>
</dbReference>
<dbReference type="Proteomes" id="UP001207528">
    <property type="component" value="Unassembled WGS sequence"/>
</dbReference>
<protein>
    <submittedName>
        <fullName evidence="3">Spirocyclase AveC family protein</fullName>
    </submittedName>
</protein>
<dbReference type="AlphaFoldDB" id="A0AAW5SR31"/>
<accession>A0AAW5SR31</accession>
<feature type="transmembrane region" description="Helical" evidence="1">
    <location>
        <begin position="28"/>
        <end position="49"/>
    </location>
</feature>
<evidence type="ECO:0000256" key="1">
    <source>
        <dbReference type="SAM" id="Phobius"/>
    </source>
</evidence>
<organism evidence="3 5">
    <name type="scientific">Mycolicibacterium novocastrense</name>
    <name type="common">Mycobacterium novocastrense</name>
    <dbReference type="NCBI Taxonomy" id="59813"/>
    <lineage>
        <taxon>Bacteria</taxon>
        <taxon>Bacillati</taxon>
        <taxon>Actinomycetota</taxon>
        <taxon>Actinomycetes</taxon>
        <taxon>Mycobacteriales</taxon>
        <taxon>Mycobacteriaceae</taxon>
        <taxon>Mycolicibacterium</taxon>
    </lineage>
</organism>
<name>A0AAW5SR31_MYCNV</name>
<feature type="transmembrane region" description="Helical" evidence="1">
    <location>
        <begin position="237"/>
        <end position="259"/>
    </location>
</feature>
<feature type="transmembrane region" description="Helical" evidence="1">
    <location>
        <begin position="191"/>
        <end position="212"/>
    </location>
</feature>